<dbReference type="Gene3D" id="2.60.200.20">
    <property type="match status" value="1"/>
</dbReference>
<feature type="domain" description="FHA" evidence="2">
    <location>
        <begin position="28"/>
        <end position="74"/>
    </location>
</feature>
<accession>A0ABR4P0F8</accession>
<protein>
    <recommendedName>
        <fullName evidence="2">FHA domain-containing protein</fullName>
    </recommendedName>
</protein>
<dbReference type="InterPro" id="IPR000253">
    <property type="entry name" value="FHA_dom"/>
</dbReference>
<name>A0ABR4P0F8_9SACH</name>
<reference evidence="3 4" key="1">
    <citation type="submission" date="2024-05" db="EMBL/GenBank/DDBJ databases">
        <title>Long read based assembly of the Candida bracarensis genome reveals expanded adhesin content.</title>
        <authorList>
            <person name="Marcet-Houben M."/>
            <person name="Ksiezopolska E."/>
            <person name="Gabaldon T."/>
        </authorList>
    </citation>
    <scope>NUCLEOTIDE SEQUENCE [LARGE SCALE GENOMIC DNA]</scope>
    <source>
        <strain evidence="3 4">CBM6</strain>
    </source>
</reference>
<proteinExistence type="predicted"/>
<feature type="region of interest" description="Disordered" evidence="1">
    <location>
        <begin position="713"/>
        <end position="787"/>
    </location>
</feature>
<feature type="compositionally biased region" description="Polar residues" evidence="1">
    <location>
        <begin position="398"/>
        <end position="445"/>
    </location>
</feature>
<dbReference type="PROSITE" id="PS50006">
    <property type="entry name" value="FHA_DOMAIN"/>
    <property type="match status" value="1"/>
</dbReference>
<gene>
    <name evidence="3" type="ORF">RNJ44_02867</name>
</gene>
<feature type="compositionally biased region" description="Polar residues" evidence="1">
    <location>
        <begin position="722"/>
        <end position="731"/>
    </location>
</feature>
<sequence length="787" mass="90186">MWIIRYCYEEEDGQIQNVSCCMKKNTVYTIGRSSKNSLSIKNDKSISRLHISLEWKDDENVILITNQGKLSKIGDKYIQQSETIKFETSERQTEISLGTVPIYVKLEYSNETFDIPNSLMQFKESLESIGINCKVDMSSEDITKLITVGSYDYRELFASVKNIRVYSSGILTEICNKLINAHSNFDDIWQKIEKQNYRKIEITSSITELSNYNSDIFFILFNLPSSINMYLKPVIHQISLEIHENVSSTDDINRFLTSSKESEIPIVINQGNLNTSKLSRNVICIEVHDIFDSLKDGVLYREVLKQKTLNCRSVDESDNDLSKTLVTPQKRNASESINNSVNEGTIKRKRVRRQKVQPLNSLSFFAGGGVTDTTDEKDFKDKNDENKKKDSSNRIDAIQNNSTLENETTPIPTANEAEYTNNKTELSQPSGTNSFDDTSNIGQNKNVEEIPAPNSFDSEATETRIPAENNDNISKTPRRDNGLQNTKQDKTKDNSITNEGSTNTESHETENDEPASLKSEMLHANHDTNNRTKSDIVKLVQDTKLNEVKRLHSDMVQIDDEELTDDAINKLGNLSIIEPSSSILRKTSNDTQKSNNCKWKGRKNFKKFVKLEPKYKNHETNTASRNEFIRNSASLITRDFVETTNTYRKDSILQNDDLIPEMNNSIDKNIEEIAISDEDDDEQSFSFTRYSDRTNDRTNKVLNERREPQLFVVDDEFEDSQEPNTMKANTNELEEKDTTNEPKAVGEPAIATRKSPRKRRLFNFNENNNSDSDDDDDKPRFKFSRQR</sequence>
<feature type="compositionally biased region" description="Basic and acidic residues" evidence="1">
    <location>
        <begin position="374"/>
        <end position="393"/>
    </location>
</feature>
<dbReference type="Proteomes" id="UP001623330">
    <property type="component" value="Unassembled WGS sequence"/>
</dbReference>
<evidence type="ECO:0000256" key="1">
    <source>
        <dbReference type="SAM" id="MobiDB-lite"/>
    </source>
</evidence>
<evidence type="ECO:0000313" key="3">
    <source>
        <dbReference type="EMBL" id="KAL3235079.1"/>
    </source>
</evidence>
<evidence type="ECO:0000259" key="2">
    <source>
        <dbReference type="PROSITE" id="PS50006"/>
    </source>
</evidence>
<keyword evidence="4" id="KW-1185">Reference proteome</keyword>
<dbReference type="InterPro" id="IPR008984">
    <property type="entry name" value="SMAD_FHA_dom_sf"/>
</dbReference>
<dbReference type="EMBL" id="JBEVYD010000002">
    <property type="protein sequence ID" value="KAL3235079.1"/>
    <property type="molecule type" value="Genomic_DNA"/>
</dbReference>
<feature type="compositionally biased region" description="Polar residues" evidence="1">
    <location>
        <begin position="494"/>
        <end position="504"/>
    </location>
</feature>
<feature type="region of interest" description="Disordered" evidence="1">
    <location>
        <begin position="330"/>
        <end position="516"/>
    </location>
</feature>
<feature type="compositionally biased region" description="Polar residues" evidence="1">
    <location>
        <begin position="330"/>
        <end position="343"/>
    </location>
</feature>
<evidence type="ECO:0000313" key="4">
    <source>
        <dbReference type="Proteomes" id="UP001623330"/>
    </source>
</evidence>
<dbReference type="Pfam" id="PF00498">
    <property type="entry name" value="FHA"/>
    <property type="match status" value="1"/>
</dbReference>
<comment type="caution">
    <text evidence="3">The sequence shown here is derived from an EMBL/GenBank/DDBJ whole genome shotgun (WGS) entry which is preliminary data.</text>
</comment>
<organism evidence="3 4">
    <name type="scientific">Nakaseomyces bracarensis</name>
    <dbReference type="NCBI Taxonomy" id="273131"/>
    <lineage>
        <taxon>Eukaryota</taxon>
        <taxon>Fungi</taxon>
        <taxon>Dikarya</taxon>
        <taxon>Ascomycota</taxon>
        <taxon>Saccharomycotina</taxon>
        <taxon>Saccharomycetes</taxon>
        <taxon>Saccharomycetales</taxon>
        <taxon>Saccharomycetaceae</taxon>
        <taxon>Nakaseomyces</taxon>
    </lineage>
</organism>
<feature type="compositionally biased region" description="Basic and acidic residues" evidence="1">
    <location>
        <begin position="477"/>
        <end position="493"/>
    </location>
</feature>
<dbReference type="SUPFAM" id="SSF49879">
    <property type="entry name" value="SMAD/FHA domain"/>
    <property type="match status" value="1"/>
</dbReference>